<keyword evidence="5" id="KW-0143">Chaperone</keyword>
<evidence type="ECO:0000313" key="9">
    <source>
        <dbReference type="Proteomes" id="UP000002366"/>
    </source>
</evidence>
<keyword evidence="1" id="KW-0479">Metal-binding</keyword>
<dbReference type="SUPFAM" id="SSF49493">
    <property type="entry name" value="HSP40/DnaJ peptide-binding domain"/>
    <property type="match status" value="2"/>
</dbReference>
<keyword evidence="2" id="KW-0677">Repeat</keyword>
<dbReference type="GO" id="GO:0005737">
    <property type="term" value="C:cytoplasm"/>
    <property type="evidence" value="ECO:0007669"/>
    <property type="project" value="TreeGrafter"/>
</dbReference>
<evidence type="ECO:0000256" key="5">
    <source>
        <dbReference type="ARBA" id="ARBA00023186"/>
    </source>
</evidence>
<accession>D5ECN4</accession>
<dbReference type="PANTHER" id="PTHR43096:SF52">
    <property type="entry name" value="DNAJ HOMOLOG 1, MITOCHONDRIAL-RELATED"/>
    <property type="match status" value="1"/>
</dbReference>
<evidence type="ECO:0000256" key="6">
    <source>
        <dbReference type="SAM" id="MobiDB-lite"/>
    </source>
</evidence>
<dbReference type="GO" id="GO:0051082">
    <property type="term" value="F:unfolded protein binding"/>
    <property type="evidence" value="ECO:0007669"/>
    <property type="project" value="InterPro"/>
</dbReference>
<dbReference type="OrthoDB" id="9779889at2"/>
<evidence type="ECO:0000256" key="1">
    <source>
        <dbReference type="ARBA" id="ARBA00022723"/>
    </source>
</evidence>
<evidence type="ECO:0000313" key="8">
    <source>
        <dbReference type="EMBL" id="ADE56316.1"/>
    </source>
</evidence>
<dbReference type="Pfam" id="PF00226">
    <property type="entry name" value="DnaJ"/>
    <property type="match status" value="1"/>
</dbReference>
<evidence type="ECO:0000256" key="4">
    <source>
        <dbReference type="ARBA" id="ARBA00022833"/>
    </source>
</evidence>
<dbReference type="GO" id="GO:0008270">
    <property type="term" value="F:zinc ion binding"/>
    <property type="evidence" value="ECO:0007669"/>
    <property type="project" value="UniProtKB-KW"/>
</dbReference>
<sequence>MPVTYKDYYAVLGIDRNATQDDVRKAYRNLAKKYHPDVNKSPGSEERYKEINEAYEVLKDSDKRQRYDTLGNQWREGQTFTPPPEWGQGGTFRMDFGEGGGSDFSEFFKTIFGGFGGVQGGAEDFFFRGAPRRRKGEDIEVQMELTLSDVICRDSKTISLERYEIGADGRRIPRTQTLTINFPQGITDGSRIRLPGKGGQGMGEGPNGDLYITIKLRKDPHFQVDQYDLTTVMRVSPWEAALGTSLSVKTLQGVVSMKLPAGTQSGQRLRLRGKGLPRRKGAQPGNLYVIVEIAVPKSLSQKERELFEELAKVSSFNPRGMKDQ</sequence>
<dbReference type="HOGENOM" id="CLU_017633_0_0_0"/>
<dbReference type="PROSITE" id="PS00636">
    <property type="entry name" value="DNAJ_1"/>
    <property type="match status" value="1"/>
</dbReference>
<dbReference type="PRINTS" id="PR00625">
    <property type="entry name" value="JDOMAIN"/>
</dbReference>
<dbReference type="GO" id="GO:0042026">
    <property type="term" value="P:protein refolding"/>
    <property type="evidence" value="ECO:0007669"/>
    <property type="project" value="TreeGrafter"/>
</dbReference>
<dbReference type="CDD" id="cd06257">
    <property type="entry name" value="DnaJ"/>
    <property type="match status" value="1"/>
</dbReference>
<dbReference type="PROSITE" id="PS50076">
    <property type="entry name" value="DNAJ_2"/>
    <property type="match status" value="1"/>
</dbReference>
<reference evidence="8 9" key="1">
    <citation type="journal article" date="2010" name="Stand. Genomic Sci.">
        <title>Complete genome sequence of Aminobacterium colombiense type strain (ALA-1).</title>
        <authorList>
            <person name="Chertkov O."/>
            <person name="Sikorski J."/>
            <person name="Brambilla E."/>
            <person name="Lapidus A."/>
            <person name="Copeland A."/>
            <person name="Glavina Del Rio T."/>
            <person name="Nolan M."/>
            <person name="Lucas S."/>
            <person name="Tice H."/>
            <person name="Cheng J.F."/>
            <person name="Han C."/>
            <person name="Detter J.C."/>
            <person name="Bruce D."/>
            <person name="Tapia R."/>
            <person name="Goodwin L."/>
            <person name="Pitluck S."/>
            <person name="Liolios K."/>
            <person name="Ivanova N."/>
            <person name="Mavromatis K."/>
            <person name="Ovchinnikova G."/>
            <person name="Pati A."/>
            <person name="Chen A."/>
            <person name="Palaniappan K."/>
            <person name="Land M."/>
            <person name="Hauser L."/>
            <person name="Chang Y.J."/>
            <person name="Jeffries C.D."/>
            <person name="Spring S."/>
            <person name="Rohde M."/>
            <person name="Goker M."/>
            <person name="Bristow J."/>
            <person name="Eisen J.A."/>
            <person name="Markowitz V."/>
            <person name="Hugenholtz P."/>
            <person name="Kyrpides N.C."/>
            <person name="Klenk H.P."/>
        </authorList>
    </citation>
    <scope>NUCLEOTIDE SEQUENCE [LARGE SCALE GENOMIC DNA]</scope>
    <source>
        <strain evidence="9">DSM 12261 / ALA-1</strain>
    </source>
</reference>
<dbReference type="InterPro" id="IPR002939">
    <property type="entry name" value="DnaJ_C"/>
</dbReference>
<evidence type="ECO:0000259" key="7">
    <source>
        <dbReference type="PROSITE" id="PS50076"/>
    </source>
</evidence>
<evidence type="ECO:0000256" key="2">
    <source>
        <dbReference type="ARBA" id="ARBA00022737"/>
    </source>
</evidence>
<feature type="domain" description="J" evidence="7">
    <location>
        <begin position="7"/>
        <end position="71"/>
    </location>
</feature>
<dbReference type="FunFam" id="2.60.260.20:FF:000005">
    <property type="entry name" value="Chaperone protein dnaJ 1, mitochondrial"/>
    <property type="match status" value="1"/>
</dbReference>
<proteinExistence type="predicted"/>
<dbReference type="Gene3D" id="2.60.260.20">
    <property type="entry name" value="Urease metallochaperone UreE, N-terminal domain"/>
    <property type="match status" value="2"/>
</dbReference>
<dbReference type="Proteomes" id="UP000002366">
    <property type="component" value="Chromosome"/>
</dbReference>
<protein>
    <submittedName>
        <fullName evidence="8">Chaperone DnaJ domain protein</fullName>
    </submittedName>
</protein>
<dbReference type="Pfam" id="PF01556">
    <property type="entry name" value="DnaJ_C"/>
    <property type="match status" value="1"/>
</dbReference>
<keyword evidence="9" id="KW-1185">Reference proteome</keyword>
<dbReference type="AlphaFoldDB" id="D5ECN4"/>
<dbReference type="EMBL" id="CP001997">
    <property type="protein sequence ID" value="ADE56316.1"/>
    <property type="molecule type" value="Genomic_DNA"/>
</dbReference>
<dbReference type="SMART" id="SM00271">
    <property type="entry name" value="DnaJ"/>
    <property type="match status" value="1"/>
</dbReference>
<dbReference type="InterPro" id="IPR036869">
    <property type="entry name" value="J_dom_sf"/>
</dbReference>
<gene>
    <name evidence="8" type="ordered locus">Amico_0169</name>
</gene>
<dbReference type="eggNOG" id="COG0484">
    <property type="taxonomic scope" value="Bacteria"/>
</dbReference>
<dbReference type="RefSeq" id="WP_013047582.1">
    <property type="nucleotide sequence ID" value="NC_014011.1"/>
</dbReference>
<dbReference type="KEGG" id="aco:Amico_0169"/>
<dbReference type="InterPro" id="IPR001623">
    <property type="entry name" value="DnaJ_domain"/>
</dbReference>
<dbReference type="SUPFAM" id="SSF46565">
    <property type="entry name" value="Chaperone J-domain"/>
    <property type="match status" value="1"/>
</dbReference>
<dbReference type="Gene3D" id="1.10.287.110">
    <property type="entry name" value="DnaJ domain"/>
    <property type="match status" value="1"/>
</dbReference>
<organism evidence="8 9">
    <name type="scientific">Aminobacterium colombiense (strain DSM 12261 / ALA-1)</name>
    <dbReference type="NCBI Taxonomy" id="572547"/>
    <lineage>
        <taxon>Bacteria</taxon>
        <taxon>Thermotogati</taxon>
        <taxon>Synergistota</taxon>
        <taxon>Synergistia</taxon>
        <taxon>Synergistales</taxon>
        <taxon>Aminobacteriaceae</taxon>
        <taxon>Aminobacterium</taxon>
    </lineage>
</organism>
<dbReference type="STRING" id="572547.Amico_0169"/>
<dbReference type="CDD" id="cd10747">
    <property type="entry name" value="DnaJ_C"/>
    <property type="match status" value="1"/>
</dbReference>
<evidence type="ECO:0000256" key="3">
    <source>
        <dbReference type="ARBA" id="ARBA00022771"/>
    </source>
</evidence>
<keyword evidence="3" id="KW-0863">Zinc-finger</keyword>
<dbReference type="InterPro" id="IPR018253">
    <property type="entry name" value="DnaJ_domain_CS"/>
</dbReference>
<dbReference type="InterPro" id="IPR008971">
    <property type="entry name" value="HSP40/DnaJ_pept-bd"/>
</dbReference>
<name>D5ECN4_AMICL</name>
<keyword evidence="4" id="KW-0862">Zinc</keyword>
<feature type="region of interest" description="Disordered" evidence="6">
    <location>
        <begin position="73"/>
        <end position="94"/>
    </location>
</feature>
<dbReference type="PANTHER" id="PTHR43096">
    <property type="entry name" value="DNAJ HOMOLOG 1, MITOCHONDRIAL-RELATED"/>
    <property type="match status" value="1"/>
</dbReference>